<comment type="caution">
    <text evidence="4">The sequence shown here is derived from an EMBL/GenBank/DDBJ whole genome shotgun (WGS) entry which is preliminary data.</text>
</comment>
<dbReference type="RefSeq" id="WP_099645767.1">
    <property type="nucleotide sequence ID" value="NZ_KZ319289.1"/>
</dbReference>
<feature type="region of interest" description="Disordered" evidence="1">
    <location>
        <begin position="237"/>
        <end position="279"/>
    </location>
</feature>
<dbReference type="EMBL" id="NQXA01000003">
    <property type="protein sequence ID" value="PHQ29926.1"/>
    <property type="molecule type" value="Genomic_DNA"/>
</dbReference>
<evidence type="ECO:0000256" key="1">
    <source>
        <dbReference type="SAM" id="MobiDB-lite"/>
    </source>
</evidence>
<protein>
    <recommendedName>
        <fullName evidence="3">Phage tail collar domain-containing protein</fullName>
    </recommendedName>
</protein>
<accession>A0A2G1VT34</accession>
<feature type="domain" description="Phage tail collar" evidence="3">
    <location>
        <begin position="131"/>
        <end position="178"/>
    </location>
</feature>
<name>A0A2G1VT34_9FLAO</name>
<organism evidence="4 5">
    <name type="scientific">Leeuwenhoekiella nanhaiensis</name>
    <dbReference type="NCBI Taxonomy" id="1655491"/>
    <lineage>
        <taxon>Bacteria</taxon>
        <taxon>Pseudomonadati</taxon>
        <taxon>Bacteroidota</taxon>
        <taxon>Flavobacteriia</taxon>
        <taxon>Flavobacteriales</taxon>
        <taxon>Flavobacteriaceae</taxon>
        <taxon>Leeuwenhoekiella</taxon>
    </lineage>
</organism>
<evidence type="ECO:0000256" key="2">
    <source>
        <dbReference type="SAM" id="SignalP"/>
    </source>
</evidence>
<dbReference type="InterPro" id="IPR037053">
    <property type="entry name" value="Phage_tail_collar_dom_sf"/>
</dbReference>
<sequence>MKSKLLLLLALFMGAFTFAQTSAEAAGIAVQGIARDDNNTAKSNETVNLKFTIYYLDSNNQMQEIYVDNESLSTDSFGVFSHVVDPGAVNNVVIANTQAYLKIEEGQTIISDEPLKHVPYAISANNGVPTGAIIPFMGTTAPYGWVLCDGSSLTVVTGSQKLIDLLGVNNAPDLRGMFLRGAGNNRFNAVNTTLGAVQDEAFKSHLHNIDLKTTINGNHNHNNGGYNQLLSIDGQYTTGASDNTPNEPNLASSATMSTAGDHNHDVKGNSGLTGDNETRPVNYGVNYIIKL</sequence>
<feature type="compositionally biased region" description="Polar residues" evidence="1">
    <location>
        <begin position="237"/>
        <end position="260"/>
    </location>
</feature>
<evidence type="ECO:0000259" key="3">
    <source>
        <dbReference type="Pfam" id="PF07484"/>
    </source>
</evidence>
<evidence type="ECO:0000313" key="4">
    <source>
        <dbReference type="EMBL" id="PHQ29926.1"/>
    </source>
</evidence>
<dbReference type="OrthoDB" id="9113831at2"/>
<evidence type="ECO:0000313" key="5">
    <source>
        <dbReference type="Proteomes" id="UP000229433"/>
    </source>
</evidence>
<proteinExistence type="predicted"/>
<feature type="signal peptide" evidence="2">
    <location>
        <begin position="1"/>
        <end position="19"/>
    </location>
</feature>
<dbReference type="SUPFAM" id="SSF88874">
    <property type="entry name" value="Receptor-binding domain of short tail fibre protein gp12"/>
    <property type="match status" value="1"/>
</dbReference>
<gene>
    <name evidence="4" type="ORF">CJ305_08120</name>
</gene>
<dbReference type="Pfam" id="PF07484">
    <property type="entry name" value="Collar"/>
    <property type="match status" value="1"/>
</dbReference>
<keyword evidence="5" id="KW-1185">Reference proteome</keyword>
<dbReference type="Gene3D" id="3.90.1340.10">
    <property type="entry name" value="Phage tail collar domain"/>
    <property type="match status" value="1"/>
</dbReference>
<dbReference type="AlphaFoldDB" id="A0A2G1VT34"/>
<reference evidence="4 5" key="1">
    <citation type="submission" date="2017-08" db="EMBL/GenBank/DDBJ databases">
        <title>The whole genome shortgun sequences of strain Leeuwenhoekiella nanhaiensis G18 from the South China Sea.</title>
        <authorList>
            <person name="Liu Q."/>
        </authorList>
    </citation>
    <scope>NUCLEOTIDE SEQUENCE [LARGE SCALE GENOMIC DNA]</scope>
    <source>
        <strain evidence="4 5">G18</strain>
    </source>
</reference>
<dbReference type="Proteomes" id="UP000229433">
    <property type="component" value="Unassembled WGS sequence"/>
</dbReference>
<keyword evidence="2" id="KW-0732">Signal</keyword>
<dbReference type="InterPro" id="IPR011083">
    <property type="entry name" value="Phage_tail_collar_dom"/>
</dbReference>
<feature type="chain" id="PRO_5013888156" description="Phage tail collar domain-containing protein" evidence="2">
    <location>
        <begin position="20"/>
        <end position="291"/>
    </location>
</feature>